<keyword evidence="6" id="KW-1185">Reference proteome</keyword>
<dbReference type="OMA" id="CIQMMTE"/>
<dbReference type="GeneTree" id="ENSGT00390000003413"/>
<organism evidence="5 6">
    <name type="scientific">Rhinolophus ferrumequinum</name>
    <name type="common">Greater horseshoe bat</name>
    <dbReference type="NCBI Taxonomy" id="59479"/>
    <lineage>
        <taxon>Eukaryota</taxon>
        <taxon>Metazoa</taxon>
        <taxon>Chordata</taxon>
        <taxon>Craniata</taxon>
        <taxon>Vertebrata</taxon>
        <taxon>Euteleostomi</taxon>
        <taxon>Mammalia</taxon>
        <taxon>Eutheria</taxon>
        <taxon>Laurasiatheria</taxon>
        <taxon>Chiroptera</taxon>
        <taxon>Yinpterochiroptera</taxon>
        <taxon>Rhinolophoidea</taxon>
        <taxon>Rhinolophidae</taxon>
        <taxon>Rhinolophinae</taxon>
        <taxon>Rhinolophus</taxon>
    </lineage>
</organism>
<dbReference type="GO" id="GO:0061512">
    <property type="term" value="P:protein localization to cilium"/>
    <property type="evidence" value="ECO:0007669"/>
    <property type="project" value="TreeGrafter"/>
</dbReference>
<dbReference type="Ensembl" id="ENSRFET00010032999.1">
    <property type="protein sequence ID" value="ENSRFEP00010030428.1"/>
    <property type="gene ID" value="ENSRFEG00010020167.1"/>
</dbReference>
<dbReference type="AlphaFoldDB" id="A0A671G3E5"/>
<evidence type="ECO:0000256" key="3">
    <source>
        <dbReference type="ARBA" id="ARBA00023273"/>
    </source>
</evidence>
<feature type="coiled-coil region" evidence="4">
    <location>
        <begin position="85"/>
        <end position="146"/>
    </location>
</feature>
<evidence type="ECO:0000256" key="4">
    <source>
        <dbReference type="SAM" id="Coils"/>
    </source>
</evidence>
<name>A0A671G3E5_RHIFE</name>
<dbReference type="GO" id="GO:0030990">
    <property type="term" value="C:intraciliary transport particle"/>
    <property type="evidence" value="ECO:0007669"/>
    <property type="project" value="TreeGrafter"/>
</dbReference>
<keyword evidence="3" id="KW-0966">Cell projection</keyword>
<dbReference type="GO" id="GO:0097730">
    <property type="term" value="C:non-motile cilium"/>
    <property type="evidence" value="ECO:0007669"/>
    <property type="project" value="TreeGrafter"/>
</dbReference>
<dbReference type="PANTHER" id="PTHR31978:SF1">
    <property type="entry name" value="INTRAFLAGELLAR TRANSPORT PROTEIN 20 HOMOLOG"/>
    <property type="match status" value="1"/>
</dbReference>
<dbReference type="GO" id="GO:0097546">
    <property type="term" value="C:ciliary base"/>
    <property type="evidence" value="ECO:0007669"/>
    <property type="project" value="TreeGrafter"/>
</dbReference>
<reference evidence="5" key="4">
    <citation type="submission" date="2025-08" db="UniProtKB">
        <authorList>
            <consortium name="Ensembl"/>
        </authorList>
    </citation>
    <scope>IDENTIFICATION</scope>
</reference>
<keyword evidence="2 4" id="KW-0175">Coiled coil</keyword>
<reference evidence="5 6" key="2">
    <citation type="journal article" date="2018" name="Annu Rev Anim Biosci">
        <title>Bat Biology, Genomes, and the Bat1K Project: To Generate Chromosome-Level Genomes for All Living Bat Species.</title>
        <authorList>
            <person name="Teeling E.C."/>
            <person name="Vernes S.C."/>
            <person name="Davalos L.M."/>
            <person name="Ray D.A."/>
            <person name="Gilbert M.T.P."/>
            <person name="Myers E."/>
        </authorList>
    </citation>
    <scope>NUCLEOTIDE SEQUENCE</scope>
</reference>
<evidence type="ECO:0000256" key="2">
    <source>
        <dbReference type="ARBA" id="ARBA00023054"/>
    </source>
</evidence>
<evidence type="ECO:0000313" key="5">
    <source>
        <dbReference type="Ensembl" id="ENSRFEP00010030428.1"/>
    </source>
</evidence>
<protein>
    <recommendedName>
        <fullName evidence="7">Intraflagellar transport 20</fullName>
    </recommendedName>
</protein>
<dbReference type="Pfam" id="PF14931">
    <property type="entry name" value="IFT20"/>
    <property type="match status" value="1"/>
</dbReference>
<dbReference type="InterPro" id="IPR028172">
    <property type="entry name" value="FT20"/>
</dbReference>
<evidence type="ECO:0008006" key="7">
    <source>
        <dbReference type="Google" id="ProtNLM"/>
    </source>
</evidence>
<dbReference type="GO" id="GO:0036064">
    <property type="term" value="C:ciliary basal body"/>
    <property type="evidence" value="ECO:0007669"/>
    <property type="project" value="TreeGrafter"/>
</dbReference>
<dbReference type="GO" id="GO:0060271">
    <property type="term" value="P:cilium assembly"/>
    <property type="evidence" value="ECO:0007669"/>
    <property type="project" value="TreeGrafter"/>
</dbReference>
<dbReference type="GO" id="GO:0005737">
    <property type="term" value="C:cytoplasm"/>
    <property type="evidence" value="ECO:0007669"/>
    <property type="project" value="TreeGrafter"/>
</dbReference>
<dbReference type="PANTHER" id="PTHR31978">
    <property type="entry name" value="INTRAFLAGELLAR TRANSPORT PROTEIN 20 HOMOLOG"/>
    <property type="match status" value="1"/>
</dbReference>
<dbReference type="GO" id="GO:0005813">
    <property type="term" value="C:centrosome"/>
    <property type="evidence" value="ECO:0007669"/>
    <property type="project" value="TreeGrafter"/>
</dbReference>
<accession>A0A671G3E5</accession>
<reference evidence="5" key="5">
    <citation type="submission" date="2025-09" db="UniProtKB">
        <authorList>
            <consortium name="Ensembl"/>
        </authorList>
    </citation>
    <scope>IDENTIFICATION</scope>
</reference>
<evidence type="ECO:0000313" key="6">
    <source>
        <dbReference type="Proteomes" id="UP000472240"/>
    </source>
</evidence>
<proteinExistence type="predicted"/>
<comment type="subcellular location">
    <subcellularLocation>
        <location evidence="1">Cell projection</location>
        <location evidence="1">Cilium</location>
    </subcellularLocation>
</comment>
<evidence type="ECO:0000256" key="1">
    <source>
        <dbReference type="ARBA" id="ARBA00004138"/>
    </source>
</evidence>
<sequence>MEEERLEVCRGSSEAAQQLGEAACHRQPGPQHTATRSAAMAPGILGKVWDPDVTQQTTALQEEGKDPVDRTGQFQKIVAGLLELVDQFTKEAENEKMKADRCSNQNLLKSTAKQKEAQQLQLQALIAEKKMQLERYQDEYEALCKVEAEQNEFIDHFIFQK</sequence>
<reference evidence="5 6" key="1">
    <citation type="journal article" date="2015" name="Annu Rev Anim Biosci">
        <title>The Genome 10K Project: a way forward.</title>
        <authorList>
            <person name="Koepfli K.P."/>
            <person name="Paten B."/>
            <person name="O'Brien S.J."/>
            <person name="Koepfli K.P."/>
            <person name="Paten B."/>
            <person name="Antunes A."/>
            <person name="Belov K."/>
            <person name="Bustamante C."/>
            <person name="Castoe T.A."/>
            <person name="Clawson H."/>
            <person name="Crawford A.J."/>
            <person name="Diekhans M."/>
            <person name="Distel D."/>
            <person name="Durbin R."/>
            <person name="Earl D."/>
            <person name="Fujita M.K."/>
            <person name="Gamble T."/>
            <person name="Georges A."/>
            <person name="Gemmell N."/>
            <person name="Gilbert M.T."/>
            <person name="Graves J.M."/>
            <person name="Green R.E."/>
            <person name="Hickey G."/>
            <person name="Jarvis E.D."/>
            <person name="Johnson W."/>
            <person name="Komissarov A."/>
            <person name="Korf I."/>
            <person name="Kuhn R."/>
            <person name="Larkin D.M."/>
            <person name="Lewin H."/>
            <person name="Lopez J.V."/>
            <person name="Ma J."/>
            <person name="Marques-Bonet T."/>
            <person name="Miller W."/>
            <person name="Murphy R."/>
            <person name="Pevzner P."/>
            <person name="Shapiro B."/>
            <person name="Steiner C."/>
            <person name="Tamazian G."/>
            <person name="Venkatesh B."/>
            <person name="Wang J."/>
            <person name="Wayne R."/>
            <person name="Wiley E."/>
            <person name="Yang H."/>
            <person name="Zhang G."/>
            <person name="Haussler D."/>
            <person name="Ryder O."/>
            <person name="O'Brien S.J."/>
        </authorList>
    </citation>
    <scope>NUCLEOTIDE SEQUENCE</scope>
</reference>
<reference evidence="6" key="3">
    <citation type="submission" date="2018-12" db="EMBL/GenBank/DDBJ databases">
        <title>G10K-VGP greater horseshoe bat female genome, primary haplotype.</title>
        <authorList>
            <person name="Teeling E."/>
            <person name="Myers G."/>
            <person name="Vernes S."/>
            <person name="Pippel M."/>
            <person name="Winkler S."/>
            <person name="Fedrigo O."/>
            <person name="Rhie A."/>
            <person name="Koren S."/>
            <person name="Phillippy A."/>
            <person name="Lewin H."/>
            <person name="Damas J."/>
            <person name="Howe K."/>
            <person name="Mountcastle J."/>
            <person name="Jarvis E.D."/>
        </authorList>
    </citation>
    <scope>NUCLEOTIDE SEQUENCE [LARGE SCALE GENOMIC DNA]</scope>
</reference>
<dbReference type="InParanoid" id="A0A671G3E5"/>
<dbReference type="Proteomes" id="UP000472240">
    <property type="component" value="Chromosome 8"/>
</dbReference>
<dbReference type="GO" id="GO:0043005">
    <property type="term" value="C:neuron projection"/>
    <property type="evidence" value="ECO:0007669"/>
    <property type="project" value="TreeGrafter"/>
</dbReference>